<dbReference type="Gene3D" id="3.90.226.10">
    <property type="entry name" value="2-enoyl-CoA Hydratase, Chain A, domain 1"/>
    <property type="match status" value="1"/>
</dbReference>
<dbReference type="GO" id="GO:0006635">
    <property type="term" value="P:fatty acid beta-oxidation"/>
    <property type="evidence" value="ECO:0007669"/>
    <property type="project" value="TreeGrafter"/>
</dbReference>
<reference evidence="3" key="1">
    <citation type="submission" date="2020-05" db="EMBL/GenBank/DDBJ databases">
        <authorList>
            <person name="Chiriac C."/>
            <person name="Salcher M."/>
            <person name="Ghai R."/>
            <person name="Kavagutti S V."/>
        </authorList>
    </citation>
    <scope>NUCLEOTIDE SEQUENCE</scope>
</reference>
<evidence type="ECO:0000256" key="1">
    <source>
        <dbReference type="ARBA" id="ARBA00005254"/>
    </source>
</evidence>
<dbReference type="EMBL" id="CAFBON010000083">
    <property type="protein sequence ID" value="CAB4987455.1"/>
    <property type="molecule type" value="Genomic_DNA"/>
</dbReference>
<protein>
    <submittedName>
        <fullName evidence="3">Unannotated protein</fullName>
    </submittedName>
</protein>
<dbReference type="GO" id="GO:0016836">
    <property type="term" value="F:hydro-lyase activity"/>
    <property type="evidence" value="ECO:0007669"/>
    <property type="project" value="UniProtKB-ARBA"/>
</dbReference>
<proteinExistence type="inferred from homology"/>
<dbReference type="Pfam" id="PF00378">
    <property type="entry name" value="ECH_1"/>
    <property type="match status" value="1"/>
</dbReference>
<dbReference type="PANTHER" id="PTHR11941">
    <property type="entry name" value="ENOYL-COA HYDRATASE-RELATED"/>
    <property type="match status" value="1"/>
</dbReference>
<dbReference type="AlphaFoldDB" id="A0A6J7N5L0"/>
<dbReference type="Gene3D" id="1.10.12.10">
    <property type="entry name" value="Lyase 2-enoyl-coa Hydratase, Chain A, domain 2"/>
    <property type="match status" value="1"/>
</dbReference>
<dbReference type="PANTHER" id="PTHR11941:SF54">
    <property type="entry name" value="ENOYL-COA HYDRATASE, MITOCHONDRIAL"/>
    <property type="match status" value="1"/>
</dbReference>
<dbReference type="InterPro" id="IPR029045">
    <property type="entry name" value="ClpP/crotonase-like_dom_sf"/>
</dbReference>
<dbReference type="InterPro" id="IPR014748">
    <property type="entry name" value="Enoyl-CoA_hydra_C"/>
</dbReference>
<evidence type="ECO:0000313" key="3">
    <source>
        <dbReference type="EMBL" id="CAB4987455.1"/>
    </source>
</evidence>
<name>A0A6J7N5L0_9ZZZZ</name>
<dbReference type="FunFam" id="1.10.12.10:FF:000001">
    <property type="entry name" value="Probable enoyl-CoA hydratase, mitochondrial"/>
    <property type="match status" value="1"/>
</dbReference>
<gene>
    <name evidence="3" type="ORF">UFOPK3954_00945</name>
</gene>
<dbReference type="InterPro" id="IPR001753">
    <property type="entry name" value="Enoyl-CoA_hydra/iso"/>
</dbReference>
<dbReference type="SUPFAM" id="SSF52096">
    <property type="entry name" value="ClpP/crotonase"/>
    <property type="match status" value="1"/>
</dbReference>
<comment type="similarity">
    <text evidence="1">Belongs to the enoyl-CoA hydratase/isomerase family.</text>
</comment>
<dbReference type="CDD" id="cd06558">
    <property type="entry name" value="crotonase-like"/>
    <property type="match status" value="1"/>
</dbReference>
<evidence type="ECO:0000256" key="2">
    <source>
        <dbReference type="ARBA" id="ARBA00023239"/>
    </source>
</evidence>
<organism evidence="3">
    <name type="scientific">freshwater metagenome</name>
    <dbReference type="NCBI Taxonomy" id="449393"/>
    <lineage>
        <taxon>unclassified sequences</taxon>
        <taxon>metagenomes</taxon>
        <taxon>ecological metagenomes</taxon>
    </lineage>
</organism>
<keyword evidence="2" id="KW-0456">Lyase</keyword>
<sequence length="260" mass="27731">MSYETITVAQDGPAYVITLNRPDKRNAISVRMMHELQAAMKVAEAEASVRGIIITGGPAFFAAGADLNEALQVKTAAQGTEYFKQWHQLNASIEELAKPVIASIEGFCITGGLELALACDLRVAAEGSTFAITSARIGTVAGAGGTQRLPRIVGTAHALDILFSADPIDAKDAYRMGLINRLTPKGGALDAAKAMVAIYAQRAPLSLALVKRAVHRGMQMDQASGIEFETFLVTTIYGTEDKQEGISAFLEKRTARFKGK</sequence>
<accession>A0A6J7N5L0</accession>